<dbReference type="OrthoDB" id="661148at2759"/>
<dbReference type="AlphaFoldDB" id="A0A086TIV9"/>
<proteinExistence type="predicted"/>
<gene>
    <name evidence="2" type="ORF">MVEG_12220</name>
</gene>
<keyword evidence="3" id="KW-1185">Reference proteome</keyword>
<evidence type="ECO:0000259" key="1">
    <source>
        <dbReference type="Pfam" id="PF24355"/>
    </source>
</evidence>
<dbReference type="Proteomes" id="UP000243308">
    <property type="component" value="Unassembled WGS sequence"/>
</dbReference>
<sequence>MAHQFPLLDHHYNSTETLRSFSSAVFSYLDMRYEPKGTQLLEPEKMKVLLSFLAPKELVQASLKISSLVFNAYFLAFHIETVFTAHGPSVTQAGLLAYFRSEIMSHPNEAFASFNKANQVMQLGPPVVRSQFPTMAEPRSKELSSYIDASIAKTIKDMGWSSVAAQEEELNAVKVRIALEQRGRQAALDLISPSVCYSCRRYPCTCGGALGLI</sequence>
<protein>
    <recommendedName>
        <fullName evidence="1">DUF7514 domain-containing protein</fullName>
    </recommendedName>
</protein>
<reference evidence="2 3" key="1">
    <citation type="submission" date="2011-02" db="EMBL/GenBank/DDBJ databases">
        <title>The Genome Sequence of Mortierella verticillata NRRL 6337.</title>
        <authorList>
            <consortium name="The Broad Institute Genome Sequencing Platform"/>
            <person name="Russ C."/>
            <person name="Cuomo C."/>
            <person name="Burger G."/>
            <person name="Gray M.W."/>
            <person name="Holland P.W.H."/>
            <person name="King N."/>
            <person name="Lang F.B.F."/>
            <person name="Roger A.J."/>
            <person name="Ruiz-Trillo I."/>
            <person name="Young S.K."/>
            <person name="Zeng Q."/>
            <person name="Gargeya S."/>
            <person name="Alvarado L."/>
            <person name="Berlin A."/>
            <person name="Chapman S.B."/>
            <person name="Chen Z."/>
            <person name="Freedman E."/>
            <person name="Gellesch M."/>
            <person name="Goldberg J."/>
            <person name="Griggs A."/>
            <person name="Gujja S."/>
            <person name="Heilman E."/>
            <person name="Heiman D."/>
            <person name="Howarth C."/>
            <person name="Mehta T."/>
            <person name="Neiman D."/>
            <person name="Pearson M."/>
            <person name="Roberts A."/>
            <person name="Saif S."/>
            <person name="Shea T."/>
            <person name="Shenoy N."/>
            <person name="Sisk P."/>
            <person name="Stolte C."/>
            <person name="Sykes S."/>
            <person name="White J."/>
            <person name="Yandava C."/>
            <person name="Haas B."/>
            <person name="Nusbaum C."/>
            <person name="Birren B."/>
        </authorList>
    </citation>
    <scope>NUCLEOTIDE SEQUENCE [LARGE SCALE GENOMIC DNA]</scope>
    <source>
        <strain evidence="2 3">NRRL 6337</strain>
    </source>
</reference>
<accession>A0A086TIV9</accession>
<feature type="domain" description="DUF7514" evidence="1">
    <location>
        <begin position="7"/>
        <end position="135"/>
    </location>
</feature>
<dbReference type="Pfam" id="PF24355">
    <property type="entry name" value="DUF7514"/>
    <property type="match status" value="1"/>
</dbReference>
<name>A0A086TIV9_9FUNG</name>
<evidence type="ECO:0000313" key="2">
    <source>
        <dbReference type="EMBL" id="KFH61886.1"/>
    </source>
</evidence>
<dbReference type="EMBL" id="KN042435">
    <property type="protein sequence ID" value="KFH61886.1"/>
    <property type="molecule type" value="Genomic_DNA"/>
</dbReference>
<evidence type="ECO:0000313" key="3">
    <source>
        <dbReference type="Proteomes" id="UP000243308"/>
    </source>
</evidence>
<dbReference type="InterPro" id="IPR055936">
    <property type="entry name" value="DUF7514"/>
</dbReference>
<organism evidence="2 3">
    <name type="scientific">Podila verticillata NRRL 6337</name>
    <dbReference type="NCBI Taxonomy" id="1069443"/>
    <lineage>
        <taxon>Eukaryota</taxon>
        <taxon>Fungi</taxon>
        <taxon>Fungi incertae sedis</taxon>
        <taxon>Mucoromycota</taxon>
        <taxon>Mortierellomycotina</taxon>
        <taxon>Mortierellomycetes</taxon>
        <taxon>Mortierellales</taxon>
        <taxon>Mortierellaceae</taxon>
        <taxon>Podila</taxon>
    </lineage>
</organism>